<proteinExistence type="predicted"/>
<evidence type="ECO:0000313" key="1">
    <source>
        <dbReference type="EMBL" id="MET4755116.1"/>
    </source>
</evidence>
<reference evidence="1 2" key="1">
    <citation type="submission" date="2024-06" db="EMBL/GenBank/DDBJ databases">
        <title>Genomic Encyclopedia of Type Strains, Phase V (KMG-V): Genome sequencing to study the core and pangenomes of soil and plant-associated prokaryotes.</title>
        <authorList>
            <person name="Whitman W."/>
        </authorList>
    </citation>
    <scope>NUCLEOTIDE SEQUENCE [LARGE SCALE GENOMIC DNA]</scope>
    <source>
        <strain evidence="1 2">NE40</strain>
    </source>
</reference>
<evidence type="ECO:0000313" key="2">
    <source>
        <dbReference type="Proteomes" id="UP001549366"/>
    </source>
</evidence>
<keyword evidence="2" id="KW-1185">Reference proteome</keyword>
<evidence type="ECO:0008006" key="3">
    <source>
        <dbReference type="Google" id="ProtNLM"/>
    </source>
</evidence>
<gene>
    <name evidence="1" type="ORF">V5J35_000308</name>
</gene>
<comment type="caution">
    <text evidence="1">The sequence shown here is derived from an EMBL/GenBank/DDBJ whole genome shotgun (WGS) entry which is preliminary data.</text>
</comment>
<accession>A0ABV2SD36</accession>
<protein>
    <recommendedName>
        <fullName evidence="3">Flagellar protein FliT</fullName>
    </recommendedName>
</protein>
<organism evidence="1 2">
    <name type="scientific">Endozoicomonas lisbonensis</name>
    <dbReference type="NCBI Taxonomy" id="3120522"/>
    <lineage>
        <taxon>Bacteria</taxon>
        <taxon>Pseudomonadati</taxon>
        <taxon>Pseudomonadota</taxon>
        <taxon>Gammaproteobacteria</taxon>
        <taxon>Oceanospirillales</taxon>
        <taxon>Endozoicomonadaceae</taxon>
        <taxon>Endozoicomonas</taxon>
    </lineage>
</organism>
<name>A0ABV2SD36_9GAMM</name>
<dbReference type="EMBL" id="JBEWTB010000002">
    <property type="protein sequence ID" value="MET4755116.1"/>
    <property type="molecule type" value="Genomic_DNA"/>
</dbReference>
<dbReference type="Proteomes" id="UP001549366">
    <property type="component" value="Unassembled WGS sequence"/>
</dbReference>
<dbReference type="RefSeq" id="WP_354009570.1">
    <property type="nucleotide sequence ID" value="NZ_JBEWTA010000001.1"/>
</dbReference>
<sequence length="112" mass="12914">MVANNPAAVRDDLAILQQELIEASEQKDWPLVQEIDDDIRELLKAVNPEWKQGELADVISEMKQTYEQIFVQCRQRRLELKDKMEAMRSKKGALEGYKNSLAAGNRELRKNA</sequence>